<comment type="caution">
    <text evidence="1">The sequence shown here is derived from an EMBL/GenBank/DDBJ whole genome shotgun (WGS) entry which is preliminary data.</text>
</comment>
<evidence type="ECO:0000313" key="1">
    <source>
        <dbReference type="EMBL" id="MCI4377042.1"/>
    </source>
</evidence>
<accession>A0ACC5WDA0</accession>
<organism evidence="1 2">
    <name type="scientific">Pangasianodon gigas</name>
    <name type="common">Mekong giant catfish</name>
    <name type="synonym">Pangasius gigas</name>
    <dbReference type="NCBI Taxonomy" id="30993"/>
    <lineage>
        <taxon>Eukaryota</taxon>
        <taxon>Metazoa</taxon>
        <taxon>Chordata</taxon>
        <taxon>Craniata</taxon>
        <taxon>Vertebrata</taxon>
        <taxon>Euteleostomi</taxon>
        <taxon>Actinopterygii</taxon>
        <taxon>Neopterygii</taxon>
        <taxon>Teleostei</taxon>
        <taxon>Ostariophysi</taxon>
        <taxon>Siluriformes</taxon>
        <taxon>Pangasiidae</taxon>
        <taxon>Pangasianodon</taxon>
    </lineage>
</organism>
<dbReference type="EMBL" id="CM040457">
    <property type="protein sequence ID" value="MCI4377042.1"/>
    <property type="molecule type" value="Genomic_DNA"/>
</dbReference>
<sequence>MATGFQDSSLIVRDLIQKSKLISEGPPARYRLLTTRSNLDENGSVRKWTFGQQDNNMQNKIILMVGETGTGKTTLINAMVNYILGVKFTDEVWFEITEEGGDNQMSDQSKTKTTEITVYEVFVQDKPICLTIIDTPGYGDTRGTDMDKQIAENLYKLFQNDTGVKEIDAVCLVVKASENRLTDRQQYIFDAVLSLFGKDIENNIVVFATHSDGMPPINALNAIKKAGIPCRKDDENEPEHFLFNNRQTEKRSPKYNRALQTAWELTEDSLNVFFASLNEQNRKSLEQTESVLTESKRLEACINNLQNRIDFVECKRKELAQIQKALEENREKIKRNENFTFTVTKYYKEKVPIENASWWDRKATTCSVCEENCHEYGCWLAPTAKFCEVIGNDHCTSCTHKCHYTKHVKESKKYVTRSKETTMTYNKFKKQYESNDTSASGIKFDSTSFENVTKDIASNKKQEEEMTSIEKRLKEELMKTEKDKAELVEEAYNTIMELSEIALKPDSAFIVQALDFLIPRAEETGRDIIVQKLRELRKIPSESQERVNAAMGYARAGFSKLKNAFYW</sequence>
<reference evidence="1 2" key="1">
    <citation type="journal article" date="2022" name="bioRxiv">
        <title>An ancient truncated duplication of the anti-Mullerian hormone receptor type 2 gene is a potential conserved master sex determinant in the Pangasiidae catfish family.</title>
        <authorList>
            <person name="Wen M."/>
            <person name="Pan Q."/>
            <person name="Jouanno E."/>
            <person name="Montfort J."/>
            <person name="Zahm M."/>
            <person name="Cabau C."/>
            <person name="Klopp C."/>
            <person name="Iampietro C."/>
            <person name="Roques C."/>
            <person name="Bouchez O."/>
            <person name="Castinel A."/>
            <person name="Donnadieu C."/>
            <person name="Parrinello H."/>
            <person name="Poncet C."/>
            <person name="Belmonte E."/>
            <person name="Gautier V."/>
            <person name="Avarre J.-C."/>
            <person name="Dugue R."/>
            <person name="Gustiano R."/>
            <person name="Ha T.T.T."/>
            <person name="Campet M."/>
            <person name="Sriphairoj K."/>
            <person name="Ribolli J."/>
            <person name="de Almeida F.L."/>
            <person name="Desvignes T."/>
            <person name="Postlethwait J.H."/>
            <person name="Bucao C.F."/>
            <person name="Robinson-Rechavi M."/>
            <person name="Bobe J."/>
            <person name="Herpin A."/>
            <person name="Guiguen Y."/>
        </authorList>
    </citation>
    <scope>NUCLEOTIDE SEQUENCE [LARGE SCALE GENOMIC DNA]</scope>
    <source>
        <strain evidence="1">YG-Dec2019</strain>
    </source>
</reference>
<protein>
    <submittedName>
        <fullName evidence="1">Uncharacterized protein</fullName>
    </submittedName>
</protein>
<evidence type="ECO:0000313" key="2">
    <source>
        <dbReference type="Proteomes" id="UP000829447"/>
    </source>
</evidence>
<keyword evidence="2" id="KW-1185">Reference proteome</keyword>
<proteinExistence type="predicted"/>
<dbReference type="Proteomes" id="UP000829447">
    <property type="component" value="Linkage Group LG4"/>
</dbReference>
<gene>
    <name evidence="1" type="ORF">PGIGA_G00198920</name>
</gene>
<name>A0ACC5WDA0_PANGG</name>